<name>A0A4Y7K0U3_PAPSO</name>
<dbReference type="Gramene" id="RZC65578">
    <property type="protein sequence ID" value="RZC65578"/>
    <property type="gene ID" value="C5167_009265"/>
</dbReference>
<dbReference type="Proteomes" id="UP000316621">
    <property type="component" value="Chromosome 6"/>
</dbReference>
<reference evidence="2 3" key="1">
    <citation type="journal article" date="2018" name="Science">
        <title>The opium poppy genome and morphinan production.</title>
        <authorList>
            <person name="Guo L."/>
            <person name="Winzer T."/>
            <person name="Yang X."/>
            <person name="Li Y."/>
            <person name="Ning Z."/>
            <person name="He Z."/>
            <person name="Teodor R."/>
            <person name="Lu Y."/>
            <person name="Bowser T.A."/>
            <person name="Graham I.A."/>
            <person name="Ye K."/>
        </authorList>
    </citation>
    <scope>NUCLEOTIDE SEQUENCE [LARGE SCALE GENOMIC DNA]</scope>
    <source>
        <strain evidence="3">cv. HN1</strain>
        <tissue evidence="2">Leaves</tissue>
    </source>
</reference>
<sequence length="111" mass="12763">MSLYKLWMPRGGATMSHPAKDGHKLPLTINDWKYMPPHFIENVVLETKQIFEYPEVLDDWIYTKISDSFDGLGTANTAYQEALIRIAELEEELRKYKTVNTSTNAGIRNSP</sequence>
<protein>
    <submittedName>
        <fullName evidence="2">Uncharacterized protein</fullName>
    </submittedName>
</protein>
<evidence type="ECO:0000256" key="1">
    <source>
        <dbReference type="SAM" id="Coils"/>
    </source>
</evidence>
<keyword evidence="1" id="KW-0175">Coiled coil</keyword>
<evidence type="ECO:0000313" key="3">
    <source>
        <dbReference type="Proteomes" id="UP000316621"/>
    </source>
</evidence>
<proteinExistence type="predicted"/>
<gene>
    <name evidence="2" type="ORF">C5167_009265</name>
</gene>
<accession>A0A4Y7K0U3</accession>
<feature type="coiled-coil region" evidence="1">
    <location>
        <begin position="72"/>
        <end position="99"/>
    </location>
</feature>
<keyword evidence="3" id="KW-1185">Reference proteome</keyword>
<organism evidence="2 3">
    <name type="scientific">Papaver somniferum</name>
    <name type="common">Opium poppy</name>
    <dbReference type="NCBI Taxonomy" id="3469"/>
    <lineage>
        <taxon>Eukaryota</taxon>
        <taxon>Viridiplantae</taxon>
        <taxon>Streptophyta</taxon>
        <taxon>Embryophyta</taxon>
        <taxon>Tracheophyta</taxon>
        <taxon>Spermatophyta</taxon>
        <taxon>Magnoliopsida</taxon>
        <taxon>Ranunculales</taxon>
        <taxon>Papaveraceae</taxon>
        <taxon>Papaveroideae</taxon>
        <taxon>Papaver</taxon>
    </lineage>
</organism>
<evidence type="ECO:0000313" key="2">
    <source>
        <dbReference type="EMBL" id="RZC65578.1"/>
    </source>
</evidence>
<dbReference type="EMBL" id="CM010720">
    <property type="protein sequence ID" value="RZC65578.1"/>
    <property type="molecule type" value="Genomic_DNA"/>
</dbReference>
<dbReference type="AlphaFoldDB" id="A0A4Y7K0U3"/>